<dbReference type="OrthoDB" id="10531231at2759"/>
<keyword evidence="2" id="KW-1185">Reference proteome</keyword>
<name>A0A2G9UP21_TELCI</name>
<dbReference type="Proteomes" id="UP000230423">
    <property type="component" value="Unassembled WGS sequence"/>
</dbReference>
<sequence>MTGETAAAPAVKAVATTTAVDEKSKFAVPDWATRPPPGSHLDVCKGEQLIQLSLLIAPLFFH</sequence>
<reference evidence="1 2" key="1">
    <citation type="submission" date="2015-09" db="EMBL/GenBank/DDBJ databases">
        <title>Draft genome of the parasitic nematode Teladorsagia circumcincta isolate WARC Sus (inbred).</title>
        <authorList>
            <person name="Mitreva M."/>
        </authorList>
    </citation>
    <scope>NUCLEOTIDE SEQUENCE [LARGE SCALE GENOMIC DNA]</scope>
    <source>
        <strain evidence="1 2">S</strain>
    </source>
</reference>
<evidence type="ECO:0000313" key="2">
    <source>
        <dbReference type="Proteomes" id="UP000230423"/>
    </source>
</evidence>
<dbReference type="EMBL" id="KZ345796">
    <property type="protein sequence ID" value="PIO71998.1"/>
    <property type="molecule type" value="Genomic_DNA"/>
</dbReference>
<organism evidence="1 2">
    <name type="scientific">Teladorsagia circumcincta</name>
    <name type="common">Brown stomach worm</name>
    <name type="synonym">Ostertagia circumcincta</name>
    <dbReference type="NCBI Taxonomy" id="45464"/>
    <lineage>
        <taxon>Eukaryota</taxon>
        <taxon>Metazoa</taxon>
        <taxon>Ecdysozoa</taxon>
        <taxon>Nematoda</taxon>
        <taxon>Chromadorea</taxon>
        <taxon>Rhabditida</taxon>
        <taxon>Rhabditina</taxon>
        <taxon>Rhabditomorpha</taxon>
        <taxon>Strongyloidea</taxon>
        <taxon>Trichostrongylidae</taxon>
        <taxon>Teladorsagia</taxon>
    </lineage>
</organism>
<evidence type="ECO:0000313" key="1">
    <source>
        <dbReference type="EMBL" id="PIO71998.1"/>
    </source>
</evidence>
<dbReference type="AlphaFoldDB" id="A0A2G9UP21"/>
<protein>
    <submittedName>
        <fullName evidence="1">Uncharacterized protein</fullName>
    </submittedName>
</protein>
<accession>A0A2G9UP21</accession>
<proteinExistence type="predicted"/>
<gene>
    <name evidence="1" type="ORF">TELCIR_06085</name>
</gene>